<dbReference type="SMART" id="SM00530">
    <property type="entry name" value="HTH_XRE"/>
    <property type="match status" value="1"/>
</dbReference>
<dbReference type="InterPro" id="IPR001387">
    <property type="entry name" value="Cro/C1-type_HTH"/>
</dbReference>
<dbReference type="PANTHER" id="PTHR46797">
    <property type="entry name" value="HTH-TYPE TRANSCRIPTIONAL REGULATOR"/>
    <property type="match status" value="1"/>
</dbReference>
<dbReference type="RefSeq" id="WP_015268252.1">
    <property type="nucleotide sequence ID" value="NC_019904.1"/>
</dbReference>
<dbReference type="SUPFAM" id="SSF47413">
    <property type="entry name" value="lambda repressor-like DNA-binding domains"/>
    <property type="match status" value="1"/>
</dbReference>
<dbReference type="Pfam" id="PF01381">
    <property type="entry name" value="HTH_3"/>
    <property type="match status" value="1"/>
</dbReference>
<dbReference type="OrthoDB" id="9805356at2"/>
<proteinExistence type="predicted"/>
<dbReference type="eggNOG" id="COG1396">
    <property type="taxonomic scope" value="Bacteria"/>
</dbReference>
<gene>
    <name evidence="3" type="ordered locus">Echvi_4557</name>
</gene>
<dbReference type="eggNOG" id="COG1917">
    <property type="taxonomic scope" value="Bacteria"/>
</dbReference>
<accession>L0G7A0</accession>
<protein>
    <submittedName>
        <fullName evidence="3">Putative transcriptional regulator</fullName>
    </submittedName>
</protein>
<reference evidence="4" key="1">
    <citation type="submission" date="2012-02" db="EMBL/GenBank/DDBJ databases">
        <title>The complete genome of Echinicola vietnamensis DSM 17526.</title>
        <authorList>
            <person name="Lucas S."/>
            <person name="Copeland A."/>
            <person name="Lapidus A."/>
            <person name="Glavina del Rio T."/>
            <person name="Dalin E."/>
            <person name="Tice H."/>
            <person name="Bruce D."/>
            <person name="Goodwin L."/>
            <person name="Pitluck S."/>
            <person name="Peters L."/>
            <person name="Ovchinnikova G."/>
            <person name="Teshima H."/>
            <person name="Kyrpides N."/>
            <person name="Mavromatis K."/>
            <person name="Ivanova N."/>
            <person name="Brettin T."/>
            <person name="Detter J.C."/>
            <person name="Han C."/>
            <person name="Larimer F."/>
            <person name="Land M."/>
            <person name="Hauser L."/>
            <person name="Markowitz V."/>
            <person name="Cheng J.-F."/>
            <person name="Hugenholtz P."/>
            <person name="Woyke T."/>
            <person name="Wu D."/>
            <person name="Brambilla E."/>
            <person name="Klenk H.-P."/>
            <person name="Eisen J.A."/>
        </authorList>
    </citation>
    <scope>NUCLEOTIDE SEQUENCE [LARGE SCALE GENOMIC DNA]</scope>
    <source>
        <strain evidence="4">DSM 17526 / LMG 23754 / KMM 6221</strain>
    </source>
</reference>
<dbReference type="SUPFAM" id="SSF51182">
    <property type="entry name" value="RmlC-like cupins"/>
    <property type="match status" value="1"/>
</dbReference>
<dbReference type="STRING" id="926556.Echvi_4557"/>
<dbReference type="PATRIC" id="fig|926556.3.peg.4819"/>
<evidence type="ECO:0000313" key="4">
    <source>
        <dbReference type="Proteomes" id="UP000010796"/>
    </source>
</evidence>
<dbReference type="CDD" id="cd00093">
    <property type="entry name" value="HTH_XRE"/>
    <property type="match status" value="1"/>
</dbReference>
<dbReference type="GO" id="GO:0003677">
    <property type="term" value="F:DNA binding"/>
    <property type="evidence" value="ECO:0007669"/>
    <property type="project" value="UniProtKB-KW"/>
</dbReference>
<dbReference type="Gene3D" id="1.10.260.40">
    <property type="entry name" value="lambda repressor-like DNA-binding domains"/>
    <property type="match status" value="1"/>
</dbReference>
<dbReference type="CDD" id="cd02209">
    <property type="entry name" value="cupin_XRE_C"/>
    <property type="match status" value="1"/>
</dbReference>
<sequence length="194" mass="22026">MEQAAYLTTWIGSKIKDIRKSHKLKLGDLADKSGISIAMLSKIENGRVFPTLPSLIQVLDTLDVDLNEFFADLKANNEFPGYIFKKREEYTAIKKEEEAVGFHYQFILNHKIERSSMEISLLTVKPNAQRAPVASDGFEYLYLVKGSIQYQLGENTFDMEEGDSLFFDGNIPHVPINSTQVDAMLLVIYFIALH</sequence>
<dbReference type="PANTHER" id="PTHR46797:SF1">
    <property type="entry name" value="METHYLPHOSPHONATE SYNTHASE"/>
    <property type="match status" value="1"/>
</dbReference>
<dbReference type="InterPro" id="IPR010982">
    <property type="entry name" value="Lambda_DNA-bd_dom_sf"/>
</dbReference>
<dbReference type="InterPro" id="IPR014710">
    <property type="entry name" value="RmlC-like_jellyroll"/>
</dbReference>
<evidence type="ECO:0000259" key="2">
    <source>
        <dbReference type="PROSITE" id="PS50943"/>
    </source>
</evidence>
<dbReference type="GO" id="GO:0005829">
    <property type="term" value="C:cytosol"/>
    <property type="evidence" value="ECO:0007669"/>
    <property type="project" value="TreeGrafter"/>
</dbReference>
<evidence type="ECO:0000313" key="3">
    <source>
        <dbReference type="EMBL" id="AGA80730.1"/>
    </source>
</evidence>
<keyword evidence="4" id="KW-1185">Reference proteome</keyword>
<dbReference type="InterPro" id="IPR011051">
    <property type="entry name" value="RmlC_Cupin_sf"/>
</dbReference>
<dbReference type="Gene3D" id="2.60.120.10">
    <property type="entry name" value="Jelly Rolls"/>
    <property type="match status" value="1"/>
</dbReference>
<dbReference type="Proteomes" id="UP000010796">
    <property type="component" value="Chromosome"/>
</dbReference>
<organism evidence="3 4">
    <name type="scientific">Echinicola vietnamensis (strain DSM 17526 / LMG 23754 / KMM 6221)</name>
    <dbReference type="NCBI Taxonomy" id="926556"/>
    <lineage>
        <taxon>Bacteria</taxon>
        <taxon>Pseudomonadati</taxon>
        <taxon>Bacteroidota</taxon>
        <taxon>Cytophagia</taxon>
        <taxon>Cytophagales</taxon>
        <taxon>Cyclobacteriaceae</taxon>
        <taxon>Echinicola</taxon>
    </lineage>
</organism>
<dbReference type="EMBL" id="CP003346">
    <property type="protein sequence ID" value="AGA80730.1"/>
    <property type="molecule type" value="Genomic_DNA"/>
</dbReference>
<name>L0G7A0_ECHVK</name>
<dbReference type="GO" id="GO:0003700">
    <property type="term" value="F:DNA-binding transcription factor activity"/>
    <property type="evidence" value="ECO:0007669"/>
    <property type="project" value="TreeGrafter"/>
</dbReference>
<feature type="domain" description="HTH cro/C1-type" evidence="2">
    <location>
        <begin position="15"/>
        <end position="69"/>
    </location>
</feature>
<dbReference type="HOGENOM" id="CLU_085376_3_2_10"/>
<dbReference type="AlphaFoldDB" id="L0G7A0"/>
<dbReference type="KEGG" id="evi:Echvi_4557"/>
<keyword evidence="1" id="KW-0238">DNA-binding</keyword>
<dbReference type="PROSITE" id="PS50943">
    <property type="entry name" value="HTH_CROC1"/>
    <property type="match status" value="1"/>
</dbReference>
<dbReference type="Pfam" id="PF07883">
    <property type="entry name" value="Cupin_2"/>
    <property type="match status" value="1"/>
</dbReference>
<dbReference type="InterPro" id="IPR013096">
    <property type="entry name" value="Cupin_2"/>
</dbReference>
<dbReference type="InterPro" id="IPR050807">
    <property type="entry name" value="TransReg_Diox_bact_type"/>
</dbReference>
<evidence type="ECO:0000256" key="1">
    <source>
        <dbReference type="ARBA" id="ARBA00023125"/>
    </source>
</evidence>